<dbReference type="PANTHER" id="PTHR30096:SF0">
    <property type="entry name" value="4,5-DOPA DIOXYGENASE EXTRADIOL-LIKE PROTEIN"/>
    <property type="match status" value="1"/>
</dbReference>
<evidence type="ECO:0000313" key="2">
    <source>
        <dbReference type="EMBL" id="MCR9036421.1"/>
    </source>
</evidence>
<protein>
    <recommendedName>
        <fullName evidence="4">4,5-DOPA dioxygenase extradiol</fullName>
    </recommendedName>
</protein>
<accession>A0ABT1Z879</accession>
<keyword evidence="3" id="KW-1185">Reference proteome</keyword>
<keyword evidence="1" id="KW-0560">Oxidoreductase</keyword>
<dbReference type="Proteomes" id="UP001204320">
    <property type="component" value="Unassembled WGS sequence"/>
</dbReference>
<comment type="caution">
    <text evidence="2">The sequence shown here is derived from an EMBL/GenBank/DDBJ whole genome shotgun (WGS) entry which is preliminary data.</text>
</comment>
<proteinExistence type="predicted"/>
<evidence type="ECO:0008006" key="4">
    <source>
        <dbReference type="Google" id="ProtNLM"/>
    </source>
</evidence>
<dbReference type="PANTHER" id="PTHR30096">
    <property type="entry name" value="4,5-DOPA DIOXYGENASE EXTRADIOL-LIKE PROTEIN"/>
    <property type="match status" value="1"/>
</dbReference>
<dbReference type="SUPFAM" id="SSF53213">
    <property type="entry name" value="LigB-like"/>
    <property type="match status" value="1"/>
</dbReference>
<dbReference type="RefSeq" id="WP_258499085.1">
    <property type="nucleotide sequence ID" value="NZ_JANSKA010000003.1"/>
</dbReference>
<reference evidence="2 3" key="1">
    <citation type="submission" date="2022-08" db="EMBL/GenBank/DDBJ databases">
        <title>Tractidigestivibacter montrealensis type strain KD21.</title>
        <authorList>
            <person name="Diop K."/>
            <person name="Richard C."/>
            <person name="Routy B."/>
        </authorList>
    </citation>
    <scope>NUCLEOTIDE SEQUENCE [LARGE SCALE GENOMIC DNA]</scope>
    <source>
        <strain evidence="2 3">KD21</strain>
    </source>
</reference>
<evidence type="ECO:0000313" key="3">
    <source>
        <dbReference type="Proteomes" id="UP001204320"/>
    </source>
</evidence>
<dbReference type="Gene3D" id="3.40.830.10">
    <property type="entry name" value="LigB-like"/>
    <property type="match status" value="1"/>
</dbReference>
<gene>
    <name evidence="2" type="ORF">NVS32_05580</name>
</gene>
<name>A0ABT1Z879_9ACTN</name>
<evidence type="ECO:0000256" key="1">
    <source>
        <dbReference type="ARBA" id="ARBA00023002"/>
    </source>
</evidence>
<organism evidence="2 3">
    <name type="scientific">Tractidigestivibacter montrealensis</name>
    <dbReference type="NCBI Taxonomy" id="2972466"/>
    <lineage>
        <taxon>Bacteria</taxon>
        <taxon>Bacillati</taxon>
        <taxon>Actinomycetota</taxon>
        <taxon>Coriobacteriia</taxon>
        <taxon>Coriobacteriales</taxon>
        <taxon>Atopobiaceae</taxon>
        <taxon>Tractidigestivibacter</taxon>
    </lineage>
</organism>
<sequence>MLGSGNVVHNLREADWDNPAGTPACIEFDAAVRAAVEARDDEKAIAYERLPHASYAVPTPDHYLPLLTVLGASEGEKPEVFNDVRNLGSISMTSYAFA</sequence>
<dbReference type="EMBL" id="JANSKA010000003">
    <property type="protein sequence ID" value="MCR9036421.1"/>
    <property type="molecule type" value="Genomic_DNA"/>
</dbReference>